<dbReference type="FunFam" id="3.10.20.370:FF:000001">
    <property type="entry name" value="Retrovirus-related Pol polyprotein from transposon 17.6-like protein"/>
    <property type="match status" value="1"/>
</dbReference>
<feature type="transmembrane region" description="Helical" evidence="9">
    <location>
        <begin position="778"/>
        <end position="804"/>
    </location>
</feature>
<dbReference type="InterPro" id="IPR012337">
    <property type="entry name" value="RNaseH-like_sf"/>
</dbReference>
<dbReference type="Pfam" id="PF00665">
    <property type="entry name" value="rve"/>
    <property type="match status" value="1"/>
</dbReference>
<dbReference type="GO" id="GO:0004519">
    <property type="term" value="F:endonuclease activity"/>
    <property type="evidence" value="ECO:0007669"/>
    <property type="project" value="UniProtKB-KW"/>
</dbReference>
<dbReference type="FunFam" id="1.10.340.70:FF:000001">
    <property type="entry name" value="Retrovirus-related Pol polyprotein from transposon gypsy-like Protein"/>
    <property type="match status" value="1"/>
</dbReference>
<keyword evidence="9" id="KW-0812">Transmembrane</keyword>
<evidence type="ECO:0000256" key="3">
    <source>
        <dbReference type="ARBA" id="ARBA00022695"/>
    </source>
</evidence>
<keyword evidence="3" id="KW-0548">Nucleotidyltransferase</keyword>
<evidence type="ECO:0000256" key="2">
    <source>
        <dbReference type="ARBA" id="ARBA00022679"/>
    </source>
</evidence>
<dbReference type="GO" id="GO:0003964">
    <property type="term" value="F:RNA-directed DNA polymerase activity"/>
    <property type="evidence" value="ECO:0007669"/>
    <property type="project" value="UniProtKB-KW"/>
</dbReference>
<dbReference type="STRING" id="299467.A0A443SKN8"/>
<dbReference type="InterPro" id="IPR043502">
    <property type="entry name" value="DNA/RNA_pol_sf"/>
</dbReference>
<evidence type="ECO:0000256" key="6">
    <source>
        <dbReference type="ARBA" id="ARBA00022801"/>
    </source>
</evidence>
<dbReference type="PANTHER" id="PTHR37984:SF5">
    <property type="entry name" value="PROTEIN NYNRIN-LIKE"/>
    <property type="match status" value="1"/>
</dbReference>
<dbReference type="PROSITE" id="PS50994">
    <property type="entry name" value="INTEGRASE"/>
    <property type="match status" value="1"/>
</dbReference>
<keyword evidence="12" id="KW-1185">Reference proteome</keyword>
<keyword evidence="5" id="KW-0255">Endonuclease</keyword>
<evidence type="ECO:0000256" key="8">
    <source>
        <dbReference type="SAM" id="Coils"/>
    </source>
</evidence>
<dbReference type="EC" id="2.7.7.49" evidence="1"/>
<evidence type="ECO:0000256" key="7">
    <source>
        <dbReference type="ARBA" id="ARBA00022918"/>
    </source>
</evidence>
<evidence type="ECO:0000256" key="1">
    <source>
        <dbReference type="ARBA" id="ARBA00012493"/>
    </source>
</evidence>
<dbReference type="AlphaFoldDB" id="A0A443SKN8"/>
<dbReference type="Pfam" id="PF17917">
    <property type="entry name" value="RT_RNaseH"/>
    <property type="match status" value="1"/>
</dbReference>
<evidence type="ECO:0000256" key="9">
    <source>
        <dbReference type="SAM" id="Phobius"/>
    </source>
</evidence>
<comment type="caution">
    <text evidence="11">The sequence shown here is derived from an EMBL/GenBank/DDBJ whole genome shotgun (WGS) entry which is preliminary data.</text>
</comment>
<reference evidence="11 12" key="1">
    <citation type="journal article" date="2018" name="Gigascience">
        <title>Genomes of trombidid mites reveal novel predicted allergens and laterally-transferred genes associated with secondary metabolism.</title>
        <authorList>
            <person name="Dong X."/>
            <person name="Chaisiri K."/>
            <person name="Xia D."/>
            <person name="Armstrong S.D."/>
            <person name="Fang Y."/>
            <person name="Donnelly M.J."/>
            <person name="Kadowaki T."/>
            <person name="McGarry J.W."/>
            <person name="Darby A.C."/>
            <person name="Makepeace B.L."/>
        </authorList>
    </citation>
    <scope>NUCLEOTIDE SEQUENCE [LARGE SCALE GENOMIC DNA]</scope>
    <source>
        <strain evidence="11">UoL-UT</strain>
    </source>
</reference>
<dbReference type="Pfam" id="PF17921">
    <property type="entry name" value="Integrase_H2C2"/>
    <property type="match status" value="1"/>
</dbReference>
<protein>
    <recommendedName>
        <fullName evidence="1">RNA-directed DNA polymerase</fullName>
        <ecNumber evidence="1">2.7.7.49</ecNumber>
    </recommendedName>
</protein>
<evidence type="ECO:0000313" key="12">
    <source>
        <dbReference type="Proteomes" id="UP000288716"/>
    </source>
</evidence>
<keyword evidence="9" id="KW-0472">Membrane</keyword>
<dbReference type="OrthoDB" id="6516008at2759"/>
<gene>
    <name evidence="11" type="ORF">B4U80_03348</name>
</gene>
<keyword evidence="7" id="KW-0695">RNA-directed DNA polymerase</keyword>
<dbReference type="FunFam" id="3.30.420.10:FF:000032">
    <property type="entry name" value="Retrovirus-related Pol polyprotein from transposon 297-like Protein"/>
    <property type="match status" value="1"/>
</dbReference>
<keyword evidence="4" id="KW-0540">Nuclease</keyword>
<dbReference type="GO" id="GO:0003676">
    <property type="term" value="F:nucleic acid binding"/>
    <property type="evidence" value="ECO:0007669"/>
    <property type="project" value="InterPro"/>
</dbReference>
<dbReference type="GO" id="GO:0042575">
    <property type="term" value="C:DNA polymerase complex"/>
    <property type="evidence" value="ECO:0007669"/>
    <property type="project" value="UniProtKB-ARBA"/>
</dbReference>
<dbReference type="InterPro" id="IPR041588">
    <property type="entry name" value="Integrase_H2C2"/>
</dbReference>
<dbReference type="GO" id="GO:0015074">
    <property type="term" value="P:DNA integration"/>
    <property type="evidence" value="ECO:0007669"/>
    <property type="project" value="InterPro"/>
</dbReference>
<keyword evidence="2" id="KW-0808">Transferase</keyword>
<dbReference type="CDD" id="cd09274">
    <property type="entry name" value="RNase_HI_RT_Ty3"/>
    <property type="match status" value="1"/>
</dbReference>
<dbReference type="InterPro" id="IPR050951">
    <property type="entry name" value="Retrovirus_Pol_polyprotein"/>
</dbReference>
<accession>A0A443SKN8</accession>
<feature type="domain" description="Integrase catalytic" evidence="10">
    <location>
        <begin position="304"/>
        <end position="481"/>
    </location>
</feature>
<dbReference type="SUPFAM" id="SSF56672">
    <property type="entry name" value="DNA/RNA polymerases"/>
    <property type="match status" value="1"/>
</dbReference>
<dbReference type="SUPFAM" id="SSF53098">
    <property type="entry name" value="Ribonuclease H-like"/>
    <property type="match status" value="1"/>
</dbReference>
<keyword evidence="6" id="KW-0378">Hydrolase</keyword>
<dbReference type="Gene3D" id="3.30.420.10">
    <property type="entry name" value="Ribonuclease H-like superfamily/Ribonuclease H"/>
    <property type="match status" value="1"/>
</dbReference>
<proteinExistence type="predicted"/>
<evidence type="ECO:0000313" key="11">
    <source>
        <dbReference type="EMBL" id="RWS28099.1"/>
    </source>
</evidence>
<feature type="coiled-coil region" evidence="8">
    <location>
        <begin position="827"/>
        <end position="868"/>
    </location>
</feature>
<dbReference type="GO" id="GO:0016787">
    <property type="term" value="F:hydrolase activity"/>
    <property type="evidence" value="ECO:0007669"/>
    <property type="project" value="UniProtKB-KW"/>
</dbReference>
<dbReference type="InterPro" id="IPR036397">
    <property type="entry name" value="RNaseH_sf"/>
</dbReference>
<sequence>MPFLWSTEQQNAFSEIRNALVSKPILVHFNPSLPIEVRCDACTVGIGAILVQKHDEGFKVVEYASRSLTPNERNYPITEIECLSIVYALDKFRIFLIGRKFKVITDHCALCWLKSKLNLSPRLARWAIVISEYDFEVEYKSGKHNKDSDCLSRNPVDEAKSQKDLNYYYSMSVLSKVNSNYLLAEQKNDKQLSNIINILNTKNENSKLYKKYMKMFTFHNNTLYKKVYLKNDVKIVPVIPKAMRNDIIYTVHDDCIGAHLGLFKTYEKLKSRFYFPKMKKYIQKYIKSCVECQTRKFPIQLPGGLLQPITIGGVCDKFGIDILGPFPKSYRDNKYAIVATEYFTKYAIVRCFPDATAAMTAQFLVENIICTFGAPREVITDRGVQFRSSLMQEVIKLMHTKHKMTTAFHPQTNGLCERFNGTLATMISHYVDSVHKEWDRVIHFLVFAYNSSVQSTTKFSPHFLMFGKEPLTPLEVMLDTPSLSNYNSKTYSYLLLKHLNFIREIALKNIENAAIKNKAKYDLKHRECDFKIGDKVLVFFPLRKIGRSEKLLHKFLGPFKIIKMYSPLVFEVESLFGKPKRDTVHVSRLKHYTDRNEVDFDSDSDTEIYEINNEKAITYTGETEILSSSKFNHLKSISTDKVKSEIKTEIQDVQSESKDSIKVEVNSTNNLSTDSEVKVPLRRVNALQRVNSILWRSSKRAVIAGIREVNILNKYELPCDVFSNEIFNSSQNELLYWCENLVMNNFINPLSKFCVNAEESLSFANETQIITNKPKREIVLGTILLGVIVITSFSTLAISVINIIATVQHKKRLDVIERKQLEKVELIERLRSNDERVKNILESLTNSIEKIDNKVTQLTQRLNKLEASIPQYFKIISNLAARLLIINENLIVAAKQWKQNKIAYNLLKVFNITLPCDDDCPLDYSHPISCSINTDERIVKLKFRIASIKENSVALEADPFVLSRYNKYNELCFYEYSGPHLVLIMNALRIMIHTQKAAIGMNYFVKTKKIFLIQI</sequence>
<keyword evidence="9" id="KW-1133">Transmembrane helix</keyword>
<dbReference type="InterPro" id="IPR001584">
    <property type="entry name" value="Integrase_cat-core"/>
</dbReference>
<dbReference type="PANTHER" id="PTHR37984">
    <property type="entry name" value="PROTEIN CBG26694"/>
    <property type="match status" value="1"/>
</dbReference>
<name>A0A443SKN8_9ACAR</name>
<dbReference type="InterPro" id="IPR041373">
    <property type="entry name" value="RT_RNaseH"/>
</dbReference>
<evidence type="ECO:0000256" key="5">
    <source>
        <dbReference type="ARBA" id="ARBA00022759"/>
    </source>
</evidence>
<dbReference type="VEuPathDB" id="VectorBase:LDEU003943"/>
<keyword evidence="8" id="KW-0175">Coiled coil</keyword>
<dbReference type="Proteomes" id="UP000288716">
    <property type="component" value="Unassembled WGS sequence"/>
</dbReference>
<dbReference type="Gene3D" id="1.10.340.70">
    <property type="match status" value="1"/>
</dbReference>
<evidence type="ECO:0000259" key="10">
    <source>
        <dbReference type="PROSITE" id="PS50994"/>
    </source>
</evidence>
<dbReference type="EMBL" id="NCKV01001591">
    <property type="protein sequence ID" value="RWS28099.1"/>
    <property type="molecule type" value="Genomic_DNA"/>
</dbReference>
<evidence type="ECO:0000256" key="4">
    <source>
        <dbReference type="ARBA" id="ARBA00022722"/>
    </source>
</evidence>
<organism evidence="11 12">
    <name type="scientific">Leptotrombidium deliense</name>
    <dbReference type="NCBI Taxonomy" id="299467"/>
    <lineage>
        <taxon>Eukaryota</taxon>
        <taxon>Metazoa</taxon>
        <taxon>Ecdysozoa</taxon>
        <taxon>Arthropoda</taxon>
        <taxon>Chelicerata</taxon>
        <taxon>Arachnida</taxon>
        <taxon>Acari</taxon>
        <taxon>Acariformes</taxon>
        <taxon>Trombidiformes</taxon>
        <taxon>Prostigmata</taxon>
        <taxon>Anystina</taxon>
        <taxon>Parasitengona</taxon>
        <taxon>Trombiculoidea</taxon>
        <taxon>Trombiculidae</taxon>
        <taxon>Leptotrombidium</taxon>
    </lineage>
</organism>